<organism evidence="3 4">
    <name type="scientific">Pseudomonas knackmussii (strain DSM 6978 / CCUG 54928 / LMG 23759 / B13)</name>
    <dbReference type="NCBI Taxonomy" id="1301098"/>
    <lineage>
        <taxon>Bacteria</taxon>
        <taxon>Pseudomonadati</taxon>
        <taxon>Pseudomonadota</taxon>
        <taxon>Gammaproteobacteria</taxon>
        <taxon>Pseudomonadales</taxon>
        <taxon>Pseudomonadaceae</taxon>
        <taxon>Pseudomonas</taxon>
    </lineage>
</organism>
<dbReference type="PANTHER" id="PTHR30015">
    <property type="entry name" value="MRR RESTRICTION SYSTEM PROTEIN"/>
    <property type="match status" value="1"/>
</dbReference>
<dbReference type="EMBL" id="HG322950">
    <property type="protein sequence ID" value="CDF82207.1"/>
    <property type="molecule type" value="Genomic_DNA"/>
</dbReference>
<evidence type="ECO:0000313" key="4">
    <source>
        <dbReference type="Proteomes" id="UP000025241"/>
    </source>
</evidence>
<reference evidence="3 4" key="1">
    <citation type="submission" date="2013-03" db="EMBL/GenBank/DDBJ databases">
        <authorList>
            <person name="Linke B."/>
        </authorList>
    </citation>
    <scope>NUCLEOTIDE SEQUENCE [LARGE SCALE GENOMIC DNA]</scope>
    <source>
        <strain evidence="3 4">B13</strain>
    </source>
</reference>
<accession>A0A024HCH4</accession>
<dbReference type="InterPro" id="IPR007560">
    <property type="entry name" value="Restrct_endonuc_IV_Mrr"/>
</dbReference>
<keyword evidence="3" id="KW-0255">Endonuclease</keyword>
<keyword evidence="1" id="KW-0472">Membrane</keyword>
<dbReference type="RefSeq" id="WP_043249244.1">
    <property type="nucleotide sequence ID" value="NZ_HG322950.1"/>
</dbReference>
<dbReference type="SUPFAM" id="SSF52980">
    <property type="entry name" value="Restriction endonuclease-like"/>
    <property type="match status" value="1"/>
</dbReference>
<dbReference type="InterPro" id="IPR052906">
    <property type="entry name" value="Type_IV_Methyl-Rstrct_Enzyme"/>
</dbReference>
<keyword evidence="3" id="KW-0378">Hydrolase</keyword>
<name>A0A024HCH4_PSEKB</name>
<dbReference type="HOGENOM" id="CLU_050636_0_0_6"/>
<dbReference type="AlphaFoldDB" id="A0A024HCH4"/>
<reference evidence="3 4" key="2">
    <citation type="submission" date="2014-05" db="EMBL/GenBank/DDBJ databases">
        <title>Genome sequence of the 3-chlorobenzoate degrading bacterium Pseudomonas knackmussii B13 shows multiple evidence for horizontal gene transfer.</title>
        <authorList>
            <person name="Miyazaki R."/>
            <person name="Bertelli C."/>
            <person name="Falquet L."/>
            <person name="Robinson-Rechavi M."/>
            <person name="Gharib W."/>
            <person name="Roy S."/>
            <person name="Van der Meer J.R."/>
        </authorList>
    </citation>
    <scope>NUCLEOTIDE SEQUENCE [LARGE SCALE GENOMIC DNA]</scope>
    <source>
        <strain evidence="3 4">B13</strain>
    </source>
</reference>
<dbReference type="eggNOG" id="COG1787">
    <property type="taxonomic scope" value="Bacteria"/>
</dbReference>
<keyword evidence="1" id="KW-1133">Transmembrane helix</keyword>
<dbReference type="KEGG" id="pkc:PKB_0839"/>
<dbReference type="InterPro" id="IPR011335">
    <property type="entry name" value="Restrct_endonuc-II-like"/>
</dbReference>
<dbReference type="SUPFAM" id="SSF57783">
    <property type="entry name" value="Zinc beta-ribbon"/>
    <property type="match status" value="1"/>
</dbReference>
<feature type="domain" description="Restriction endonuclease type IV Mrr" evidence="2">
    <location>
        <begin position="109"/>
        <end position="219"/>
    </location>
</feature>
<keyword evidence="4" id="KW-1185">Reference proteome</keyword>
<dbReference type="Gene3D" id="3.30.65.10">
    <property type="entry name" value="Bacterial Topoisomerase I, domain 1"/>
    <property type="match status" value="1"/>
</dbReference>
<dbReference type="InterPro" id="IPR011856">
    <property type="entry name" value="tRNA_endonuc-like_dom_sf"/>
</dbReference>
<dbReference type="REBASE" id="86141">
    <property type="entry name" value="PknB13MrrP"/>
</dbReference>
<dbReference type="OrthoDB" id="5782056at2"/>
<dbReference type="eggNOG" id="COG0551">
    <property type="taxonomic scope" value="Bacteria"/>
</dbReference>
<dbReference type="GO" id="GO:0015666">
    <property type="term" value="F:restriction endodeoxyribonuclease activity"/>
    <property type="evidence" value="ECO:0007669"/>
    <property type="project" value="TreeGrafter"/>
</dbReference>
<gene>
    <name evidence="3" type="ORF">PKB_0839</name>
</gene>
<evidence type="ECO:0000313" key="3">
    <source>
        <dbReference type="EMBL" id="CDF82207.1"/>
    </source>
</evidence>
<evidence type="ECO:0000259" key="2">
    <source>
        <dbReference type="Pfam" id="PF04471"/>
    </source>
</evidence>
<dbReference type="PATRIC" id="fig|1301098.3.peg.845"/>
<proteinExistence type="predicted"/>
<sequence>MSRRRKTTPIEALIELAALLPWWLGLILALAAYLLLHSYATAPAPVAQDLHQFGEQAGGMVLRSFAMVFQYIVPFALIIGAAASFFGRLKRKKLVADVANARESGRTVDGISWREFEQLVGEVFRRKGFSVTETGGNGPDGGVDLVLQMGSDKYLVQCKQWKAIKVGVTVIREFFGVMAAQGAAGGFVVTSGTYTEEAKNFAQGRNIQLVDGVLLKRWIANRSTTEPAAPANDKTAPTATLPAAPLCPLCSEVMTIRTAKRGSNVGGTFWGCSKFPVCRGVRGYEG</sequence>
<dbReference type="GO" id="GO:0009307">
    <property type="term" value="P:DNA restriction-modification system"/>
    <property type="evidence" value="ECO:0007669"/>
    <property type="project" value="InterPro"/>
</dbReference>
<dbReference type="Pfam" id="PF04471">
    <property type="entry name" value="Mrr_cat"/>
    <property type="match status" value="1"/>
</dbReference>
<feature type="transmembrane region" description="Helical" evidence="1">
    <location>
        <begin position="12"/>
        <end position="36"/>
    </location>
</feature>
<keyword evidence="1" id="KW-0812">Transmembrane</keyword>
<evidence type="ECO:0000256" key="1">
    <source>
        <dbReference type="SAM" id="Phobius"/>
    </source>
</evidence>
<dbReference type="PANTHER" id="PTHR30015:SF7">
    <property type="entry name" value="TYPE IV METHYL-DIRECTED RESTRICTION ENZYME ECOKMRR"/>
    <property type="match status" value="1"/>
</dbReference>
<protein>
    <submittedName>
        <fullName evidence="3">Restriction endonuclease</fullName>
    </submittedName>
</protein>
<keyword evidence="3" id="KW-0540">Nuclease</keyword>
<dbReference type="Gene3D" id="3.40.1350.10">
    <property type="match status" value="1"/>
</dbReference>
<dbReference type="STRING" id="1301098.PKB_0839"/>
<feature type="transmembrane region" description="Helical" evidence="1">
    <location>
        <begin position="68"/>
        <end position="86"/>
    </location>
</feature>
<dbReference type="Proteomes" id="UP000025241">
    <property type="component" value="Chromosome I"/>
</dbReference>
<dbReference type="GO" id="GO:0003677">
    <property type="term" value="F:DNA binding"/>
    <property type="evidence" value="ECO:0007669"/>
    <property type="project" value="InterPro"/>
</dbReference>